<evidence type="ECO:0000313" key="2">
    <source>
        <dbReference type="Proteomes" id="UP001469553"/>
    </source>
</evidence>
<dbReference type="Proteomes" id="UP001469553">
    <property type="component" value="Unassembled WGS sequence"/>
</dbReference>
<comment type="caution">
    <text evidence="1">The sequence shown here is derived from an EMBL/GenBank/DDBJ whole genome shotgun (WGS) entry which is preliminary data.</text>
</comment>
<protein>
    <submittedName>
        <fullName evidence="1">Uncharacterized protein</fullName>
    </submittedName>
</protein>
<reference evidence="1 2" key="1">
    <citation type="submission" date="2021-06" db="EMBL/GenBank/DDBJ databases">
        <authorList>
            <person name="Palmer J.M."/>
        </authorList>
    </citation>
    <scope>NUCLEOTIDE SEQUENCE [LARGE SCALE GENOMIC DNA]</scope>
    <source>
        <strain evidence="1 2">AS_MEX2019</strain>
        <tissue evidence="1">Muscle</tissue>
    </source>
</reference>
<name>A0ABV0YXF6_9TELE</name>
<evidence type="ECO:0000313" key="1">
    <source>
        <dbReference type="EMBL" id="MEQ2298588.1"/>
    </source>
</evidence>
<gene>
    <name evidence="1" type="ORF">AMECASPLE_006787</name>
</gene>
<keyword evidence="2" id="KW-1185">Reference proteome</keyword>
<sequence length="108" mass="12124">MLLTNVFEGAEGIREAHEDGAVTKCEHYNPFLCDENCANTQTNGKERCVLPSSPAQPQTSYRNPFIDEIKVEVVSRRGLDTAGVRIVQLPLYRQLFGVLIQTPFLLLM</sequence>
<organism evidence="1 2">
    <name type="scientific">Ameca splendens</name>
    <dbReference type="NCBI Taxonomy" id="208324"/>
    <lineage>
        <taxon>Eukaryota</taxon>
        <taxon>Metazoa</taxon>
        <taxon>Chordata</taxon>
        <taxon>Craniata</taxon>
        <taxon>Vertebrata</taxon>
        <taxon>Euteleostomi</taxon>
        <taxon>Actinopterygii</taxon>
        <taxon>Neopterygii</taxon>
        <taxon>Teleostei</taxon>
        <taxon>Neoteleostei</taxon>
        <taxon>Acanthomorphata</taxon>
        <taxon>Ovalentaria</taxon>
        <taxon>Atherinomorphae</taxon>
        <taxon>Cyprinodontiformes</taxon>
        <taxon>Goodeidae</taxon>
        <taxon>Ameca</taxon>
    </lineage>
</organism>
<dbReference type="EMBL" id="JAHRIP010047357">
    <property type="protein sequence ID" value="MEQ2298588.1"/>
    <property type="molecule type" value="Genomic_DNA"/>
</dbReference>
<accession>A0ABV0YXF6</accession>
<proteinExistence type="predicted"/>